<name>A0A7J5ZWL4_AMEME</name>
<accession>A0A7J5ZWL4</accession>
<gene>
    <name evidence="1" type="ORF">AMELA_G00250670</name>
</gene>
<dbReference type="EMBL" id="JAAGNN010000023">
    <property type="protein sequence ID" value="KAF4074099.1"/>
    <property type="molecule type" value="Genomic_DNA"/>
</dbReference>
<dbReference type="AlphaFoldDB" id="A0A7J5ZWL4"/>
<organism evidence="1 2">
    <name type="scientific">Ameiurus melas</name>
    <name type="common">Black bullhead</name>
    <name type="synonym">Silurus melas</name>
    <dbReference type="NCBI Taxonomy" id="219545"/>
    <lineage>
        <taxon>Eukaryota</taxon>
        <taxon>Metazoa</taxon>
        <taxon>Chordata</taxon>
        <taxon>Craniata</taxon>
        <taxon>Vertebrata</taxon>
        <taxon>Euteleostomi</taxon>
        <taxon>Actinopterygii</taxon>
        <taxon>Neopterygii</taxon>
        <taxon>Teleostei</taxon>
        <taxon>Ostariophysi</taxon>
        <taxon>Siluriformes</taxon>
        <taxon>Ictaluridae</taxon>
        <taxon>Ameiurus</taxon>
    </lineage>
</organism>
<evidence type="ECO:0000313" key="2">
    <source>
        <dbReference type="Proteomes" id="UP000593565"/>
    </source>
</evidence>
<sequence>MERDNNNPMCCDSPESRTRSLLIFLFFLDGGVKQEARAVSAGGTGRCSGWVSPVGDGAQGEVAHTFPVLLGIAFGAVGQWLKEERATRGGGGGGGGSVK</sequence>
<reference evidence="1 2" key="1">
    <citation type="submission" date="2020-02" db="EMBL/GenBank/DDBJ databases">
        <title>A chromosome-scale genome assembly of the black bullhead catfish (Ameiurus melas).</title>
        <authorList>
            <person name="Wen M."/>
            <person name="Zham M."/>
            <person name="Cabau C."/>
            <person name="Klopp C."/>
            <person name="Donnadieu C."/>
            <person name="Roques C."/>
            <person name="Bouchez O."/>
            <person name="Lampietro C."/>
            <person name="Jouanno E."/>
            <person name="Herpin A."/>
            <person name="Louis A."/>
            <person name="Berthelot C."/>
            <person name="Parey E."/>
            <person name="Roest-Crollius H."/>
            <person name="Braasch I."/>
            <person name="Postlethwait J."/>
            <person name="Robinson-Rechavi M."/>
            <person name="Echchiki A."/>
            <person name="Begum T."/>
            <person name="Montfort J."/>
            <person name="Schartl M."/>
            <person name="Bobe J."/>
            <person name="Guiguen Y."/>
        </authorList>
    </citation>
    <scope>NUCLEOTIDE SEQUENCE [LARGE SCALE GENOMIC DNA]</scope>
    <source>
        <strain evidence="1">M_S1</strain>
        <tissue evidence="1">Blood</tissue>
    </source>
</reference>
<protein>
    <submittedName>
        <fullName evidence="1">Uncharacterized protein</fullName>
    </submittedName>
</protein>
<evidence type="ECO:0000313" key="1">
    <source>
        <dbReference type="EMBL" id="KAF4074099.1"/>
    </source>
</evidence>
<keyword evidence="2" id="KW-1185">Reference proteome</keyword>
<proteinExistence type="predicted"/>
<dbReference type="Proteomes" id="UP000593565">
    <property type="component" value="Unassembled WGS sequence"/>
</dbReference>
<comment type="caution">
    <text evidence="1">The sequence shown here is derived from an EMBL/GenBank/DDBJ whole genome shotgun (WGS) entry which is preliminary data.</text>
</comment>